<name>A0ACC1QFZ9_9HYPO</name>
<reference evidence="1" key="1">
    <citation type="submission" date="2022-07" db="EMBL/GenBank/DDBJ databases">
        <title>Genome Sequence of Lecanicillium saksenae.</title>
        <authorList>
            <person name="Buettner E."/>
        </authorList>
    </citation>
    <scope>NUCLEOTIDE SEQUENCE</scope>
    <source>
        <strain evidence="1">VT-O1</strain>
    </source>
</reference>
<gene>
    <name evidence="1" type="ORF">NLG97_g10812</name>
</gene>
<evidence type="ECO:0000313" key="1">
    <source>
        <dbReference type="EMBL" id="KAJ3472658.1"/>
    </source>
</evidence>
<dbReference type="EMBL" id="JANAKD010002951">
    <property type="protein sequence ID" value="KAJ3472658.1"/>
    <property type="molecule type" value="Genomic_DNA"/>
</dbReference>
<sequence>MAKKTCENGGYQRFEHGVEQRQWGDSQWREEETEALKQKGYLEICQRYLDSPATSLKFNKIKRFPSAQWLIRHSSFQTWIQDSPLAFLTIRGNAFTGKSVLMRTAVEWNKENTSTITLYHFFNDAADGAVTKLLQQLLGQLLAQVEELPHEDIYRWSGDISGKRYEELCSPEALKESIKAVIIANKKSLNEKETGIRIFVDGIDEHLDLIQGHDSTAEEMDEHCQPLQILRLLWELLVDTHSAGIDISVCVSRRHMLQYQGLDPPSVNVELEEYTDAEIERMLKSTLTCLSDPKRENVILRLLKLTGTRNFCWAGHAVKEIMRLGADFQPDDVLQLIPAELKNHSDMYKHALAAQTSDESRDQLHRLLQLRLGTMRPLTADEFRHAMAFVEEDKFRHESVLHWEESDRRRSAGKFPGLLHEASGGLLETQRCGGAEP</sequence>
<proteinExistence type="predicted"/>
<accession>A0ACC1QFZ9</accession>
<protein>
    <submittedName>
        <fullName evidence="1">Uncharacterized protein</fullName>
    </submittedName>
</protein>
<organism evidence="1 2">
    <name type="scientific">Lecanicillium saksenae</name>
    <dbReference type="NCBI Taxonomy" id="468837"/>
    <lineage>
        <taxon>Eukaryota</taxon>
        <taxon>Fungi</taxon>
        <taxon>Dikarya</taxon>
        <taxon>Ascomycota</taxon>
        <taxon>Pezizomycotina</taxon>
        <taxon>Sordariomycetes</taxon>
        <taxon>Hypocreomycetidae</taxon>
        <taxon>Hypocreales</taxon>
        <taxon>Cordycipitaceae</taxon>
        <taxon>Lecanicillium</taxon>
    </lineage>
</organism>
<comment type="caution">
    <text evidence="1">The sequence shown here is derived from an EMBL/GenBank/DDBJ whole genome shotgun (WGS) entry which is preliminary data.</text>
</comment>
<dbReference type="Proteomes" id="UP001148737">
    <property type="component" value="Unassembled WGS sequence"/>
</dbReference>
<keyword evidence="2" id="KW-1185">Reference proteome</keyword>
<evidence type="ECO:0000313" key="2">
    <source>
        <dbReference type="Proteomes" id="UP001148737"/>
    </source>
</evidence>